<organism evidence="2">
    <name type="scientific">Desulfitobacterium hafniense</name>
    <name type="common">Desulfitobacterium frappieri</name>
    <dbReference type="NCBI Taxonomy" id="49338"/>
    <lineage>
        <taxon>Bacteria</taxon>
        <taxon>Bacillati</taxon>
        <taxon>Bacillota</taxon>
        <taxon>Clostridia</taxon>
        <taxon>Eubacteriales</taxon>
        <taxon>Desulfitobacteriaceae</taxon>
        <taxon>Desulfitobacterium</taxon>
    </lineage>
</organism>
<evidence type="ECO:0000259" key="1">
    <source>
        <dbReference type="Pfam" id="PF13470"/>
    </source>
</evidence>
<proteinExistence type="predicted"/>
<dbReference type="InterPro" id="IPR029060">
    <property type="entry name" value="PIN-like_dom_sf"/>
</dbReference>
<dbReference type="RefSeq" id="WP_208925171.1">
    <property type="nucleotide sequence ID" value="NZ_LK996017.1"/>
</dbReference>
<dbReference type="Pfam" id="PF13470">
    <property type="entry name" value="PIN_3"/>
    <property type="match status" value="1"/>
</dbReference>
<feature type="domain" description="PIN" evidence="1">
    <location>
        <begin position="2"/>
        <end position="117"/>
    </location>
</feature>
<protein>
    <submittedName>
        <fullName evidence="2">PilT protein domain protein</fullName>
    </submittedName>
</protein>
<name>A0A098AVN6_DESHA</name>
<sequence length="141" mass="16299">MRVLIDMNVIFDAVIRRVPYNNPAERLFLLIAGDRLKAYITASSVTDIYYLLHRHFRDADQAKQVLAKLFVLFEVLEVTQSDCERALSLAMDDYEDALLATCAKRKKLDMIITRNLHDFKDSPVKTIAPDEFIAHYFDEEG</sequence>
<dbReference type="InterPro" id="IPR002716">
    <property type="entry name" value="PIN_dom"/>
</dbReference>
<gene>
    <name evidence="2" type="ORF">DPCES_0275</name>
</gene>
<reference evidence="2" key="1">
    <citation type="submission" date="2014-07" db="EMBL/GenBank/DDBJ databases">
        <authorList>
            <person name="Hornung V.Bastian."/>
        </authorList>
    </citation>
    <scope>NUCLEOTIDE SEQUENCE</scope>
    <source>
        <strain evidence="2">PCE-S</strain>
    </source>
</reference>
<dbReference type="PATRIC" id="fig|49338.4.peg.293"/>
<dbReference type="EMBL" id="LK996017">
    <property type="protein sequence ID" value="CDX00162.1"/>
    <property type="molecule type" value="Genomic_DNA"/>
</dbReference>
<dbReference type="Gene3D" id="3.40.50.1010">
    <property type="entry name" value="5'-nuclease"/>
    <property type="match status" value="1"/>
</dbReference>
<evidence type="ECO:0000313" key="2">
    <source>
        <dbReference type="EMBL" id="CDX00162.1"/>
    </source>
</evidence>
<accession>A0A098AVN6</accession>
<dbReference type="SUPFAM" id="SSF88723">
    <property type="entry name" value="PIN domain-like"/>
    <property type="match status" value="1"/>
</dbReference>
<dbReference type="AlphaFoldDB" id="A0A098AVN6"/>